<proteinExistence type="predicted"/>
<sequence>MVCGSLQVVKVLQILDKNRITGKFQAYCKKPSTSSDNDIDSVQYPIKAIPPEDFYLDNMLQASQDEHGLKPAFLESDAPTTDFKPTAKNF</sequence>
<organism evidence="1 2">
    <name type="scientific">Araneus ventricosus</name>
    <name type="common">Orbweaver spider</name>
    <name type="synonym">Epeira ventricosa</name>
    <dbReference type="NCBI Taxonomy" id="182803"/>
    <lineage>
        <taxon>Eukaryota</taxon>
        <taxon>Metazoa</taxon>
        <taxon>Ecdysozoa</taxon>
        <taxon>Arthropoda</taxon>
        <taxon>Chelicerata</taxon>
        <taxon>Arachnida</taxon>
        <taxon>Araneae</taxon>
        <taxon>Araneomorphae</taxon>
        <taxon>Entelegynae</taxon>
        <taxon>Araneoidea</taxon>
        <taxon>Araneidae</taxon>
        <taxon>Araneus</taxon>
    </lineage>
</organism>
<evidence type="ECO:0000313" key="1">
    <source>
        <dbReference type="EMBL" id="GBN47976.1"/>
    </source>
</evidence>
<gene>
    <name evidence="1" type="ORF">AVEN_233262_1</name>
</gene>
<evidence type="ECO:0000313" key="2">
    <source>
        <dbReference type="Proteomes" id="UP000499080"/>
    </source>
</evidence>
<dbReference type="Proteomes" id="UP000499080">
    <property type="component" value="Unassembled WGS sequence"/>
</dbReference>
<dbReference type="AlphaFoldDB" id="A0A4Y2PD86"/>
<name>A0A4Y2PD86_ARAVE</name>
<keyword evidence="2" id="KW-1185">Reference proteome</keyword>
<protein>
    <submittedName>
        <fullName evidence="1">Uncharacterized protein</fullName>
    </submittedName>
</protein>
<dbReference type="EMBL" id="BGPR01010781">
    <property type="protein sequence ID" value="GBN47976.1"/>
    <property type="molecule type" value="Genomic_DNA"/>
</dbReference>
<comment type="caution">
    <text evidence="1">The sequence shown here is derived from an EMBL/GenBank/DDBJ whole genome shotgun (WGS) entry which is preliminary data.</text>
</comment>
<reference evidence="1 2" key="1">
    <citation type="journal article" date="2019" name="Sci. Rep.">
        <title>Orb-weaving spider Araneus ventricosus genome elucidates the spidroin gene catalogue.</title>
        <authorList>
            <person name="Kono N."/>
            <person name="Nakamura H."/>
            <person name="Ohtoshi R."/>
            <person name="Moran D.A.P."/>
            <person name="Shinohara A."/>
            <person name="Yoshida Y."/>
            <person name="Fujiwara M."/>
            <person name="Mori M."/>
            <person name="Tomita M."/>
            <person name="Arakawa K."/>
        </authorList>
    </citation>
    <scope>NUCLEOTIDE SEQUENCE [LARGE SCALE GENOMIC DNA]</scope>
</reference>
<accession>A0A4Y2PD86</accession>